<keyword evidence="4 6" id="KW-1133">Transmembrane helix</keyword>
<comment type="subcellular location">
    <subcellularLocation>
        <location evidence="1">Membrane</location>
        <topology evidence="1">Multi-pass membrane protein</topology>
    </subcellularLocation>
</comment>
<organism evidence="7 8">
    <name type="scientific">Lysinibacillus composti</name>
    <dbReference type="NCBI Taxonomy" id="720633"/>
    <lineage>
        <taxon>Bacteria</taxon>
        <taxon>Bacillati</taxon>
        <taxon>Bacillota</taxon>
        <taxon>Bacilli</taxon>
        <taxon>Bacillales</taxon>
        <taxon>Bacillaceae</taxon>
        <taxon>Lysinibacillus</taxon>
    </lineage>
</organism>
<evidence type="ECO:0000313" key="8">
    <source>
        <dbReference type="Proteomes" id="UP000274033"/>
    </source>
</evidence>
<comment type="similarity">
    <text evidence="2">Belongs to the purine-cytosine permease (2.A.39) family.</text>
</comment>
<feature type="transmembrane region" description="Helical" evidence="6">
    <location>
        <begin position="393"/>
        <end position="415"/>
    </location>
</feature>
<feature type="transmembrane region" description="Helical" evidence="6">
    <location>
        <begin position="102"/>
        <end position="124"/>
    </location>
</feature>
<accession>A0A3N9UKX7</accession>
<keyword evidence="3 6" id="KW-0812">Transmembrane</keyword>
<evidence type="ECO:0008006" key="9">
    <source>
        <dbReference type="Google" id="ProtNLM"/>
    </source>
</evidence>
<dbReference type="Gene3D" id="1.10.4160.10">
    <property type="entry name" value="Hydantoin permease"/>
    <property type="match status" value="1"/>
</dbReference>
<evidence type="ECO:0000256" key="4">
    <source>
        <dbReference type="ARBA" id="ARBA00022989"/>
    </source>
</evidence>
<feature type="transmembrane region" description="Helical" evidence="6">
    <location>
        <begin position="62"/>
        <end position="82"/>
    </location>
</feature>
<feature type="transmembrane region" description="Helical" evidence="6">
    <location>
        <begin position="326"/>
        <end position="345"/>
    </location>
</feature>
<evidence type="ECO:0000256" key="6">
    <source>
        <dbReference type="SAM" id="Phobius"/>
    </source>
</evidence>
<evidence type="ECO:0000256" key="1">
    <source>
        <dbReference type="ARBA" id="ARBA00004141"/>
    </source>
</evidence>
<evidence type="ECO:0000313" key="7">
    <source>
        <dbReference type="EMBL" id="RQW73202.1"/>
    </source>
</evidence>
<dbReference type="AlphaFoldDB" id="A0A3N9UKX7"/>
<evidence type="ECO:0000256" key="5">
    <source>
        <dbReference type="ARBA" id="ARBA00023136"/>
    </source>
</evidence>
<keyword evidence="5 6" id="KW-0472">Membrane</keyword>
<dbReference type="EMBL" id="RRCT01000025">
    <property type="protein sequence ID" value="RQW73202.1"/>
    <property type="molecule type" value="Genomic_DNA"/>
</dbReference>
<evidence type="ECO:0000256" key="3">
    <source>
        <dbReference type="ARBA" id="ARBA00022692"/>
    </source>
</evidence>
<feature type="transmembrane region" description="Helical" evidence="6">
    <location>
        <begin position="252"/>
        <end position="272"/>
    </location>
</feature>
<dbReference type="PANTHER" id="PTHR30569:SF0">
    <property type="entry name" value="CYTOSINE PERMEASE"/>
    <property type="match status" value="1"/>
</dbReference>
<dbReference type="OrthoDB" id="9780088at2"/>
<dbReference type="InterPro" id="IPR001248">
    <property type="entry name" value="Pur-cyt_permease"/>
</dbReference>
<dbReference type="PANTHER" id="PTHR30569">
    <property type="entry name" value="CYTOSINE TRANSPORTER CODB"/>
    <property type="match status" value="1"/>
</dbReference>
<feature type="transmembrane region" description="Helical" evidence="6">
    <location>
        <begin position="213"/>
        <end position="231"/>
    </location>
</feature>
<dbReference type="InterPro" id="IPR030191">
    <property type="entry name" value="CodB"/>
</dbReference>
<comment type="caution">
    <text evidence="7">The sequence shown here is derived from an EMBL/GenBank/DDBJ whole genome shotgun (WGS) entry which is preliminary data.</text>
</comment>
<protein>
    <recommendedName>
        <fullName evidence="9">Cytosine permease</fullName>
    </recommendedName>
</protein>
<evidence type="ECO:0000256" key="2">
    <source>
        <dbReference type="ARBA" id="ARBA00008974"/>
    </source>
</evidence>
<keyword evidence="8" id="KW-1185">Reference proteome</keyword>
<gene>
    <name evidence="7" type="ORF">EBB45_17720</name>
</gene>
<feature type="transmembrane region" description="Helical" evidence="6">
    <location>
        <begin position="292"/>
        <end position="314"/>
    </location>
</feature>
<feature type="transmembrane region" description="Helical" evidence="6">
    <location>
        <begin position="28"/>
        <end position="50"/>
    </location>
</feature>
<dbReference type="GO" id="GO:0015209">
    <property type="term" value="F:cytosine transmembrane transporter activity"/>
    <property type="evidence" value="ECO:0007669"/>
    <property type="project" value="InterPro"/>
</dbReference>
<dbReference type="Pfam" id="PF02133">
    <property type="entry name" value="Transp_cyt_pur"/>
    <property type="match status" value="1"/>
</dbReference>
<sequence>MSKTKSNVNADIAFAYLPTHKKERKMSFFDLLLVQTVVGLSAFGLLSGAYAGTMVEAGDSLIAVFFGNAFPMFLIAPVAFYFAKYGVDTFVGYRSALGYNGVVAFFILFYLLSLGYSALALFMAGESLSSAFKVVNAPEFLSGSVGPTVCAIILFFIAFIIVLRGPNAIRKFNIIAVPSFFLFLIALIIAVVFSDHIPALNKLTPVEPFENHTRSFMTALEINVALGFSWLPYLGQYSRLAKSSKSAYSASFYSYGVVVVVAAVVGAIAALISGSMYPGDWMNAIMGSKFAIIGLILLTVANLGATLFLMYSFAISFKTLFSKSSWIIAVSTLLPTIILLLNSTFYDAFNIFMSVISFSMASLGGILIADYFFVKNQNISLRDLYNTKGKYNYWFGFNPSAIVTLVASYFFFWGIYNPITLEAKGLFLKITAGIPTFFLAGVLYYVCAKFIFRFEVDRVSAKDEKFKEYLLKTKTSL</sequence>
<feature type="transmembrane region" description="Helical" evidence="6">
    <location>
        <begin position="175"/>
        <end position="193"/>
    </location>
</feature>
<name>A0A3N9UKX7_9BACI</name>
<feature type="transmembrane region" description="Helical" evidence="6">
    <location>
        <begin position="351"/>
        <end position="373"/>
    </location>
</feature>
<reference evidence="7 8" key="1">
    <citation type="journal article" date="2013" name="J. Microbiol.">
        <title>Lysinibacillus chungkukjangi sp. nov., isolated from Chungkukjang, Korean fermented soybean food.</title>
        <authorList>
            <person name="Kim S.J."/>
            <person name="Jang Y.H."/>
            <person name="Hamada M."/>
            <person name="Ahn J.H."/>
            <person name="Weon H.Y."/>
            <person name="Suzuki K."/>
            <person name="Whang K.S."/>
            <person name="Kwon S.W."/>
        </authorList>
    </citation>
    <scope>NUCLEOTIDE SEQUENCE [LARGE SCALE GENOMIC DNA]</scope>
    <source>
        <strain evidence="7 8">MCCC 1A12701</strain>
    </source>
</reference>
<dbReference type="RefSeq" id="WP_124766684.1">
    <property type="nucleotide sequence ID" value="NZ_JAFBDY010000023.1"/>
</dbReference>
<proteinExistence type="inferred from homology"/>
<dbReference type="GO" id="GO:0005886">
    <property type="term" value="C:plasma membrane"/>
    <property type="evidence" value="ECO:0007669"/>
    <property type="project" value="TreeGrafter"/>
</dbReference>
<feature type="transmembrane region" description="Helical" evidence="6">
    <location>
        <begin position="427"/>
        <end position="452"/>
    </location>
</feature>
<dbReference type="Proteomes" id="UP000274033">
    <property type="component" value="Unassembled WGS sequence"/>
</dbReference>
<feature type="transmembrane region" description="Helical" evidence="6">
    <location>
        <begin position="144"/>
        <end position="163"/>
    </location>
</feature>